<evidence type="ECO:0000313" key="1">
    <source>
        <dbReference type="EMBL" id="KZV15536.1"/>
    </source>
</evidence>
<gene>
    <name evidence="1" type="ORF">F511_44022</name>
</gene>
<dbReference type="EMBL" id="KV019923">
    <property type="protein sequence ID" value="KZV15536.1"/>
    <property type="molecule type" value="Genomic_DNA"/>
</dbReference>
<reference evidence="1 2" key="1">
    <citation type="journal article" date="2015" name="Proc. Natl. Acad. Sci. U.S.A.">
        <title>The resurrection genome of Boea hygrometrica: A blueprint for survival of dehydration.</title>
        <authorList>
            <person name="Xiao L."/>
            <person name="Yang G."/>
            <person name="Zhang L."/>
            <person name="Yang X."/>
            <person name="Zhao S."/>
            <person name="Ji Z."/>
            <person name="Zhou Q."/>
            <person name="Hu M."/>
            <person name="Wang Y."/>
            <person name="Chen M."/>
            <person name="Xu Y."/>
            <person name="Jin H."/>
            <person name="Xiao X."/>
            <person name="Hu G."/>
            <person name="Bao F."/>
            <person name="Hu Y."/>
            <person name="Wan P."/>
            <person name="Li L."/>
            <person name="Deng X."/>
            <person name="Kuang T."/>
            <person name="Xiang C."/>
            <person name="Zhu J.K."/>
            <person name="Oliver M.J."/>
            <person name="He Y."/>
        </authorList>
    </citation>
    <scope>NUCLEOTIDE SEQUENCE [LARGE SCALE GENOMIC DNA]</scope>
    <source>
        <strain evidence="2">cv. XS01</strain>
    </source>
</reference>
<keyword evidence="1" id="KW-0371">Homeobox</keyword>
<dbReference type="GO" id="GO:0003677">
    <property type="term" value="F:DNA binding"/>
    <property type="evidence" value="ECO:0007669"/>
    <property type="project" value="UniProtKB-KW"/>
</dbReference>
<proteinExistence type="predicted"/>
<dbReference type="AlphaFoldDB" id="A0A2Z7A210"/>
<evidence type="ECO:0000313" key="2">
    <source>
        <dbReference type="Proteomes" id="UP000250235"/>
    </source>
</evidence>
<keyword evidence="2" id="KW-1185">Reference proteome</keyword>
<dbReference type="Proteomes" id="UP000250235">
    <property type="component" value="Unassembled WGS sequence"/>
</dbReference>
<name>A0A2Z7A210_9LAMI</name>
<protein>
    <submittedName>
        <fullName evidence="1">Zinc finger-homeodomain protein</fullName>
    </submittedName>
</protein>
<organism evidence="1 2">
    <name type="scientific">Dorcoceras hygrometricum</name>
    <dbReference type="NCBI Taxonomy" id="472368"/>
    <lineage>
        <taxon>Eukaryota</taxon>
        <taxon>Viridiplantae</taxon>
        <taxon>Streptophyta</taxon>
        <taxon>Embryophyta</taxon>
        <taxon>Tracheophyta</taxon>
        <taxon>Spermatophyta</taxon>
        <taxon>Magnoliopsida</taxon>
        <taxon>eudicotyledons</taxon>
        <taxon>Gunneridae</taxon>
        <taxon>Pentapetalae</taxon>
        <taxon>asterids</taxon>
        <taxon>lamiids</taxon>
        <taxon>Lamiales</taxon>
        <taxon>Gesneriaceae</taxon>
        <taxon>Didymocarpoideae</taxon>
        <taxon>Trichosporeae</taxon>
        <taxon>Loxocarpinae</taxon>
        <taxon>Dorcoceras</taxon>
    </lineage>
</organism>
<sequence length="191" mass="22299">MEHFRSCCHTIELIISDSRVLSKVDSVSVLTIWELIRYLVKYSVIGLRISDLSLHRVILVIGSFSYRERFSDLRAFIFDSEASITDPILLIQMLLFRPERFRCGQTQHKIFHNSVFQMWLQNNQSTLDPKLSDENNSDLGTVYLQMSQKYSDLAGCEYTYRGKDSLNRMNLQICELRISSEVIKGLFEKNQ</sequence>
<accession>A0A2Z7A210</accession>
<keyword evidence="1" id="KW-0238">DNA-binding</keyword>